<dbReference type="AlphaFoldDB" id="A0A2J7ZIL4"/>
<dbReference type="PANTHER" id="PTHR36006">
    <property type="entry name" value="BNAC02G25390D PROTEIN"/>
    <property type="match status" value="1"/>
</dbReference>
<evidence type="ECO:0000313" key="1">
    <source>
        <dbReference type="EMBL" id="PNH00109.1"/>
    </source>
</evidence>
<gene>
    <name evidence="1" type="ORF">TSOC_014086</name>
</gene>
<accession>A0A2J7ZIL4</accession>
<name>A0A2J7ZIL4_9CHLO</name>
<dbReference type="OrthoDB" id="1900575at2759"/>
<dbReference type="EMBL" id="PGGS01001702">
    <property type="protein sequence ID" value="PNH00109.1"/>
    <property type="molecule type" value="Genomic_DNA"/>
</dbReference>
<reference evidence="1 2" key="1">
    <citation type="journal article" date="2017" name="Mol. Biol. Evol.">
        <title>The 4-celled Tetrabaena socialis nuclear genome reveals the essential components for genetic control of cell number at the origin of multicellularity in the volvocine lineage.</title>
        <authorList>
            <person name="Featherston J."/>
            <person name="Arakaki Y."/>
            <person name="Hanschen E.R."/>
            <person name="Ferris P.J."/>
            <person name="Michod R.E."/>
            <person name="Olson B.J.S.C."/>
            <person name="Nozaki H."/>
            <person name="Durand P.M."/>
        </authorList>
    </citation>
    <scope>NUCLEOTIDE SEQUENCE [LARGE SCALE GENOMIC DNA]</scope>
    <source>
        <strain evidence="1 2">NIES-571</strain>
    </source>
</reference>
<dbReference type="PANTHER" id="PTHR36006:SF2">
    <property type="entry name" value="OS06G0704200 PROTEIN"/>
    <property type="match status" value="1"/>
</dbReference>
<proteinExistence type="predicted"/>
<protein>
    <submittedName>
        <fullName evidence="1">Uncharacterized protein</fullName>
    </submittedName>
</protein>
<evidence type="ECO:0000313" key="2">
    <source>
        <dbReference type="Proteomes" id="UP000236333"/>
    </source>
</evidence>
<sequence length="174" mass="18117">MILGLYMMAWAKIRDDPWAAPPLAGSAPLMRRHLAAAVAVACLAAQLALVAPSPAALAAADPDPDTFENVPAQLSAKGERRATPLSSVVAGPMQREIEGCTRKCVPTCIRGGEGAPGLGPISLRKELVVFKEGFRSRSYCLSECAQVCALSLDKDKAALLIPGEGVPQQGAAAR</sequence>
<organism evidence="1 2">
    <name type="scientific">Tetrabaena socialis</name>
    <dbReference type="NCBI Taxonomy" id="47790"/>
    <lineage>
        <taxon>Eukaryota</taxon>
        <taxon>Viridiplantae</taxon>
        <taxon>Chlorophyta</taxon>
        <taxon>core chlorophytes</taxon>
        <taxon>Chlorophyceae</taxon>
        <taxon>CS clade</taxon>
        <taxon>Chlamydomonadales</taxon>
        <taxon>Tetrabaenaceae</taxon>
        <taxon>Tetrabaena</taxon>
    </lineage>
</organism>
<keyword evidence="2" id="KW-1185">Reference proteome</keyword>
<dbReference type="Proteomes" id="UP000236333">
    <property type="component" value="Unassembled WGS sequence"/>
</dbReference>
<comment type="caution">
    <text evidence="1">The sequence shown here is derived from an EMBL/GenBank/DDBJ whole genome shotgun (WGS) entry which is preliminary data.</text>
</comment>